<evidence type="ECO:0000256" key="10">
    <source>
        <dbReference type="ARBA" id="ARBA00023014"/>
    </source>
</evidence>
<keyword evidence="8" id="KW-0378">Hydrolase</keyword>
<evidence type="ECO:0000256" key="9">
    <source>
        <dbReference type="ARBA" id="ARBA00023004"/>
    </source>
</evidence>
<keyword evidence="10" id="KW-0411">Iron-sulfur</keyword>
<keyword evidence="7" id="KW-0227">DNA damage</keyword>
<evidence type="ECO:0000259" key="12">
    <source>
        <dbReference type="SMART" id="SM00986"/>
    </source>
</evidence>
<dbReference type="NCBIfam" id="TIGR00758">
    <property type="entry name" value="UDG_fam4"/>
    <property type="match status" value="1"/>
</dbReference>
<dbReference type="InterPro" id="IPR036895">
    <property type="entry name" value="Uracil-DNA_glycosylase-like_sf"/>
</dbReference>
<comment type="catalytic activity">
    <reaction evidence="1">
        <text>Hydrolyzes single-stranded DNA or mismatched double-stranded DNA and polynucleotides, releasing free uracil.</text>
        <dbReference type="EC" id="3.2.2.27"/>
    </reaction>
</comment>
<comment type="similarity">
    <text evidence="2">Belongs to the uracil-DNA glycosylase (UDG) superfamily. Type 4 (UDGa) family.</text>
</comment>
<evidence type="ECO:0000256" key="4">
    <source>
        <dbReference type="ARBA" id="ARBA00019403"/>
    </source>
</evidence>
<evidence type="ECO:0000256" key="6">
    <source>
        <dbReference type="ARBA" id="ARBA00022723"/>
    </source>
</evidence>
<protein>
    <recommendedName>
        <fullName evidence="4">Type-4 uracil-DNA glycosylase</fullName>
        <ecNumber evidence="3">3.2.2.27</ecNumber>
    </recommendedName>
</protein>
<dbReference type="GO" id="GO:0046872">
    <property type="term" value="F:metal ion binding"/>
    <property type="evidence" value="ECO:0007669"/>
    <property type="project" value="UniProtKB-KW"/>
</dbReference>
<keyword evidence="11" id="KW-0234">DNA repair</keyword>
<dbReference type="InterPro" id="IPR005273">
    <property type="entry name" value="Ura-DNA_glyco_family4"/>
</dbReference>
<evidence type="ECO:0000256" key="11">
    <source>
        <dbReference type="ARBA" id="ARBA00023204"/>
    </source>
</evidence>
<evidence type="ECO:0000256" key="7">
    <source>
        <dbReference type="ARBA" id="ARBA00022763"/>
    </source>
</evidence>
<evidence type="ECO:0000313" key="14">
    <source>
        <dbReference type="Proteomes" id="UP000006637"/>
    </source>
</evidence>
<evidence type="ECO:0000256" key="5">
    <source>
        <dbReference type="ARBA" id="ARBA00022485"/>
    </source>
</evidence>
<dbReference type="STRING" id="266117.Rxyl_0503"/>
<dbReference type="HOGENOM" id="CLU_044815_1_3_11"/>
<dbReference type="SMART" id="SM00987">
    <property type="entry name" value="UreE_C"/>
    <property type="match status" value="1"/>
</dbReference>
<dbReference type="EMBL" id="CP000386">
    <property type="protein sequence ID" value="ABG03477.1"/>
    <property type="molecule type" value="Genomic_DNA"/>
</dbReference>
<keyword evidence="9" id="KW-0408">Iron</keyword>
<evidence type="ECO:0000256" key="8">
    <source>
        <dbReference type="ARBA" id="ARBA00022801"/>
    </source>
</evidence>
<sequence>METLFDAVEGGENREERLAELARQVSVCTRCDLSRSRTNTVFGTGDPYSPLMLVGEGPGENEDATGLPFVGRAGKLLDNILAAVNLSREQVYITNIVKCRAAVEENGRLRNRQPRAAEINACNPYLQAQIEAVRPEIILCLGGPAAKTIIDRDFRITRDRGRWYEVGGIRAMATFHPAYILRQSGEELARTKRLVWKDIQNVYAEYQKALERRGAS</sequence>
<dbReference type="InterPro" id="IPR005122">
    <property type="entry name" value="Uracil-DNA_glycosylase-like"/>
</dbReference>
<dbReference type="InterPro" id="IPR051536">
    <property type="entry name" value="UDG_Type-4/5"/>
</dbReference>
<accession>Q1AYQ1</accession>
<dbReference type="eggNOG" id="COG1573">
    <property type="taxonomic scope" value="Bacteria"/>
</dbReference>
<evidence type="ECO:0000256" key="2">
    <source>
        <dbReference type="ARBA" id="ARBA00006521"/>
    </source>
</evidence>
<reference evidence="13 14" key="1">
    <citation type="submission" date="2006-06" db="EMBL/GenBank/DDBJ databases">
        <title>Complete sequence of Rubrobacter xylanophilus DSM 9941.</title>
        <authorList>
            <consortium name="US DOE Joint Genome Institute"/>
            <person name="Copeland A."/>
            <person name="Lucas S."/>
            <person name="Lapidus A."/>
            <person name="Barry K."/>
            <person name="Detter J.C."/>
            <person name="Glavina del Rio T."/>
            <person name="Hammon N."/>
            <person name="Israni S."/>
            <person name="Dalin E."/>
            <person name="Tice H."/>
            <person name="Pitluck S."/>
            <person name="Munk A.C."/>
            <person name="Brettin T."/>
            <person name="Bruce D."/>
            <person name="Han C."/>
            <person name="Tapia R."/>
            <person name="Gilna P."/>
            <person name="Schmutz J."/>
            <person name="Larimer F."/>
            <person name="Land M."/>
            <person name="Hauser L."/>
            <person name="Kyrpides N."/>
            <person name="Lykidis A."/>
            <person name="da Costa M.S."/>
            <person name="Rainey F.A."/>
            <person name="Empadinhas N."/>
            <person name="Jolivet E."/>
            <person name="Battista J.R."/>
            <person name="Richardson P."/>
        </authorList>
    </citation>
    <scope>NUCLEOTIDE SEQUENCE [LARGE SCALE GENOMIC DNA]</scope>
    <source>
        <strain evidence="14">DSM 9941 / NBRC 16129 / PRD-1</strain>
    </source>
</reference>
<dbReference type="EC" id="3.2.2.27" evidence="3"/>
<proteinExistence type="inferred from homology"/>
<feature type="domain" description="Uracil-DNA glycosylase-like" evidence="12">
    <location>
        <begin position="42"/>
        <end position="200"/>
    </location>
</feature>
<dbReference type="Proteomes" id="UP000006637">
    <property type="component" value="Chromosome"/>
</dbReference>
<dbReference type="PANTHER" id="PTHR33693">
    <property type="entry name" value="TYPE-5 URACIL-DNA GLYCOSYLASE"/>
    <property type="match status" value="1"/>
</dbReference>
<evidence type="ECO:0000256" key="1">
    <source>
        <dbReference type="ARBA" id="ARBA00001400"/>
    </source>
</evidence>
<dbReference type="KEGG" id="rxy:Rxyl_0503"/>
<keyword evidence="5" id="KW-0004">4Fe-4S</keyword>
<dbReference type="RefSeq" id="WP_011563495.1">
    <property type="nucleotide sequence ID" value="NC_008148.1"/>
</dbReference>
<dbReference type="GO" id="GO:0051539">
    <property type="term" value="F:4 iron, 4 sulfur cluster binding"/>
    <property type="evidence" value="ECO:0007669"/>
    <property type="project" value="UniProtKB-KW"/>
</dbReference>
<organism evidence="13 14">
    <name type="scientific">Rubrobacter xylanophilus (strain DSM 9941 / JCM 11954 / NBRC 16129 / PRD-1)</name>
    <dbReference type="NCBI Taxonomy" id="266117"/>
    <lineage>
        <taxon>Bacteria</taxon>
        <taxon>Bacillati</taxon>
        <taxon>Actinomycetota</taxon>
        <taxon>Rubrobacteria</taxon>
        <taxon>Rubrobacterales</taxon>
        <taxon>Rubrobacteraceae</taxon>
        <taxon>Rubrobacter</taxon>
    </lineage>
</organism>
<dbReference type="GO" id="GO:0006281">
    <property type="term" value="P:DNA repair"/>
    <property type="evidence" value="ECO:0007669"/>
    <property type="project" value="UniProtKB-KW"/>
</dbReference>
<keyword evidence="14" id="KW-1185">Reference proteome</keyword>
<evidence type="ECO:0000313" key="13">
    <source>
        <dbReference type="EMBL" id="ABG03477.1"/>
    </source>
</evidence>
<dbReference type="SUPFAM" id="SSF52141">
    <property type="entry name" value="Uracil-DNA glycosylase-like"/>
    <property type="match status" value="1"/>
</dbReference>
<name>Q1AYQ1_RUBXD</name>
<evidence type="ECO:0000256" key="3">
    <source>
        <dbReference type="ARBA" id="ARBA00012030"/>
    </source>
</evidence>
<dbReference type="GO" id="GO:0004844">
    <property type="term" value="F:uracil DNA N-glycosylase activity"/>
    <property type="evidence" value="ECO:0007669"/>
    <property type="project" value="UniProtKB-EC"/>
</dbReference>
<dbReference type="PANTHER" id="PTHR33693:SF1">
    <property type="entry name" value="TYPE-4 URACIL-DNA GLYCOSYLASE"/>
    <property type="match status" value="1"/>
</dbReference>
<dbReference type="SMART" id="SM00986">
    <property type="entry name" value="UDG"/>
    <property type="match status" value="1"/>
</dbReference>
<dbReference type="AlphaFoldDB" id="Q1AYQ1"/>
<gene>
    <name evidence="13" type="ordered locus">Rxyl_0503</name>
</gene>
<dbReference type="Pfam" id="PF03167">
    <property type="entry name" value="UDG"/>
    <property type="match status" value="1"/>
</dbReference>
<dbReference type="PhylomeDB" id="Q1AYQ1"/>
<keyword evidence="6" id="KW-0479">Metal-binding</keyword>
<dbReference type="CDD" id="cd10030">
    <property type="entry name" value="UDG-F4_TTUDGA_SPO1dp_like"/>
    <property type="match status" value="1"/>
</dbReference>
<dbReference type="Gene3D" id="3.40.470.10">
    <property type="entry name" value="Uracil-DNA glycosylase-like domain"/>
    <property type="match status" value="1"/>
</dbReference>